<evidence type="ECO:0000313" key="3">
    <source>
        <dbReference type="RefSeq" id="XP_044926827.1"/>
    </source>
</evidence>
<feature type="compositionally biased region" description="Low complexity" evidence="1">
    <location>
        <begin position="28"/>
        <end position="37"/>
    </location>
</feature>
<sequence length="235" mass="25595">MRAPTTGTWKTQSVSPSLSRSLRRLRGQGRASSRPATSSPPPQPPRARARGVLGLGTTPRPARTAAPAEAGRARIKGSSAGSSLDPRGEPAGLEKGRPEERQSPLLVRLHLLHVAHNAPAKAPGGEEPNVPHRDRGFAPTPLPWILVFLRCANKIQPRCKLFAPSFQTLLQSKFRAIGGREKKKGGKSGAKSPADEHSGVRGWGRPPFQKRTRSISFFSMNWRPKRQRLVSFPGR</sequence>
<dbReference type="GeneID" id="123389459"/>
<name>A0A8U0RLK2_MUSPF</name>
<feature type="compositionally biased region" description="Basic and acidic residues" evidence="1">
    <location>
        <begin position="86"/>
        <end position="99"/>
    </location>
</feature>
<keyword evidence="2" id="KW-1185">Reference proteome</keyword>
<reference evidence="3" key="1">
    <citation type="submission" date="2025-08" db="UniProtKB">
        <authorList>
            <consortium name="RefSeq"/>
        </authorList>
    </citation>
    <scope>IDENTIFICATION</scope>
    <source>
        <tissue evidence="3">Brain</tissue>
    </source>
</reference>
<protein>
    <submittedName>
        <fullName evidence="3">Uncharacterized protein LOC123389459</fullName>
    </submittedName>
</protein>
<organism evidence="2 3">
    <name type="scientific">Mustela putorius furo</name>
    <name type="common">European domestic ferret</name>
    <name type="synonym">Mustela furo</name>
    <dbReference type="NCBI Taxonomy" id="9669"/>
    <lineage>
        <taxon>Eukaryota</taxon>
        <taxon>Metazoa</taxon>
        <taxon>Chordata</taxon>
        <taxon>Craniata</taxon>
        <taxon>Vertebrata</taxon>
        <taxon>Euteleostomi</taxon>
        <taxon>Mammalia</taxon>
        <taxon>Eutheria</taxon>
        <taxon>Laurasiatheria</taxon>
        <taxon>Carnivora</taxon>
        <taxon>Caniformia</taxon>
        <taxon>Musteloidea</taxon>
        <taxon>Mustelidae</taxon>
        <taxon>Mustelinae</taxon>
        <taxon>Mustela</taxon>
    </lineage>
</organism>
<evidence type="ECO:0000256" key="1">
    <source>
        <dbReference type="SAM" id="MobiDB-lite"/>
    </source>
</evidence>
<feature type="region of interest" description="Disordered" evidence="1">
    <location>
        <begin position="177"/>
        <end position="209"/>
    </location>
</feature>
<dbReference type="AlphaFoldDB" id="A0A8U0RLK2"/>
<proteinExistence type="predicted"/>
<evidence type="ECO:0000313" key="2">
    <source>
        <dbReference type="Proteomes" id="UP000000715"/>
    </source>
</evidence>
<dbReference type="RefSeq" id="XP_044926827.1">
    <property type="nucleotide sequence ID" value="XM_045070892.1"/>
</dbReference>
<feature type="compositionally biased region" description="Polar residues" evidence="1">
    <location>
        <begin position="1"/>
        <end position="14"/>
    </location>
</feature>
<accession>A0A8U0RLK2</accession>
<gene>
    <name evidence="3" type="primary">LOC123389459</name>
</gene>
<feature type="compositionally biased region" description="Low complexity" evidence="1">
    <location>
        <begin position="56"/>
        <end position="70"/>
    </location>
</feature>
<dbReference type="Proteomes" id="UP000000715">
    <property type="component" value="Unplaced"/>
</dbReference>
<feature type="region of interest" description="Disordered" evidence="1">
    <location>
        <begin position="1"/>
        <end position="99"/>
    </location>
</feature>